<sequence>MLSVFQLVRREFCLKF</sequence>
<accession>A0A2P2QE55</accession>
<dbReference type="EMBL" id="GGEC01084663">
    <property type="protein sequence ID" value="MBX65147.1"/>
    <property type="molecule type" value="Transcribed_RNA"/>
</dbReference>
<proteinExistence type="predicted"/>
<protein>
    <submittedName>
        <fullName evidence="1">Uncharacterized protein</fullName>
    </submittedName>
</protein>
<organism evidence="1">
    <name type="scientific">Rhizophora mucronata</name>
    <name type="common">Asiatic mangrove</name>
    <dbReference type="NCBI Taxonomy" id="61149"/>
    <lineage>
        <taxon>Eukaryota</taxon>
        <taxon>Viridiplantae</taxon>
        <taxon>Streptophyta</taxon>
        <taxon>Embryophyta</taxon>
        <taxon>Tracheophyta</taxon>
        <taxon>Spermatophyta</taxon>
        <taxon>Magnoliopsida</taxon>
        <taxon>eudicotyledons</taxon>
        <taxon>Gunneridae</taxon>
        <taxon>Pentapetalae</taxon>
        <taxon>rosids</taxon>
        <taxon>fabids</taxon>
        <taxon>Malpighiales</taxon>
        <taxon>Rhizophoraceae</taxon>
        <taxon>Rhizophora</taxon>
    </lineage>
</organism>
<reference evidence="1" key="1">
    <citation type="submission" date="2018-02" db="EMBL/GenBank/DDBJ databases">
        <title>Rhizophora mucronata_Transcriptome.</title>
        <authorList>
            <person name="Meera S.P."/>
            <person name="Sreeshan A."/>
            <person name="Augustine A."/>
        </authorList>
    </citation>
    <scope>NUCLEOTIDE SEQUENCE</scope>
    <source>
        <tissue evidence="1">Leaf</tissue>
    </source>
</reference>
<dbReference type="AlphaFoldDB" id="A0A2P2QE55"/>
<evidence type="ECO:0000313" key="1">
    <source>
        <dbReference type="EMBL" id="MBX65147.1"/>
    </source>
</evidence>
<name>A0A2P2QE55_RHIMU</name>